<sequence length="253" mass="28545">MLKSLELNQSKVHFFPAISVLSINANIDTYYIEQSKKQQLIIACRNALIKLNEGGHVIMEDFYISEDQIFRTTPLAKERRLYGVCDSDSNQEKAIHFKFRINKIDLMDQLLNKIESVGESASRSESKLRRLHLNHKYRVEGVESSVINKKAQIDYTKLKLAGCTPAIEEIVRKAFRPQKFAAGLCREIGMQCVRGVILHGPPGTGETSTILALCEYFGLEPKVINGPELIDSLVGNSERTLRELFEEAQDDGS</sequence>
<evidence type="ECO:0000256" key="3">
    <source>
        <dbReference type="ARBA" id="ARBA00022840"/>
    </source>
</evidence>
<organism evidence="6 7">
    <name type="scientific">Adineta steineri</name>
    <dbReference type="NCBI Taxonomy" id="433720"/>
    <lineage>
        <taxon>Eukaryota</taxon>
        <taxon>Metazoa</taxon>
        <taxon>Spiralia</taxon>
        <taxon>Gnathifera</taxon>
        <taxon>Rotifera</taxon>
        <taxon>Eurotatoria</taxon>
        <taxon>Bdelloidea</taxon>
        <taxon>Adinetida</taxon>
        <taxon>Adinetidae</taxon>
        <taxon>Adineta</taxon>
    </lineage>
</organism>
<comment type="caution">
    <text evidence="6">The sequence shown here is derived from an EMBL/GenBank/DDBJ whole genome shotgun (WGS) entry which is preliminary data.</text>
</comment>
<comment type="cofactor">
    <cofactor evidence="4">
        <name>Mg(2+)</name>
        <dbReference type="ChEBI" id="CHEBI:18420"/>
    </cofactor>
    <text evidence="4">Binds 1 Mg(2+) ion per subunit.</text>
</comment>
<dbReference type="GO" id="GO:0046872">
    <property type="term" value="F:metal ion binding"/>
    <property type="evidence" value="ECO:0007669"/>
    <property type="project" value="UniProtKB-UniRule"/>
</dbReference>
<feature type="domain" description="ATPase AAA-type core" evidence="5">
    <location>
        <begin position="196"/>
        <end position="250"/>
    </location>
</feature>
<dbReference type="Pfam" id="PF00004">
    <property type="entry name" value="AAA"/>
    <property type="match status" value="1"/>
</dbReference>
<dbReference type="GO" id="GO:0006891">
    <property type="term" value="P:intra-Golgi vesicle-mediated transport"/>
    <property type="evidence" value="ECO:0007669"/>
    <property type="project" value="TreeGrafter"/>
</dbReference>
<protein>
    <recommendedName>
        <fullName evidence="4">Vesicle-fusing ATPase</fullName>
        <ecNumber evidence="4">3.6.4.6</ecNumber>
    </recommendedName>
</protein>
<keyword evidence="4" id="KW-0963">Cytoplasm</keyword>
<keyword evidence="3 4" id="KW-0067">ATP-binding</keyword>
<keyword evidence="4" id="KW-0813">Transport</keyword>
<proteinExistence type="inferred from homology"/>
<dbReference type="GO" id="GO:0005524">
    <property type="term" value="F:ATP binding"/>
    <property type="evidence" value="ECO:0007669"/>
    <property type="project" value="UniProtKB-UniRule"/>
</dbReference>
<dbReference type="PANTHER" id="PTHR23078">
    <property type="entry name" value="VESICULAR-FUSION PROTEIN NSF"/>
    <property type="match status" value="1"/>
</dbReference>
<evidence type="ECO:0000256" key="4">
    <source>
        <dbReference type="RuleBase" id="RU367045"/>
    </source>
</evidence>
<dbReference type="SUPFAM" id="SSF52540">
    <property type="entry name" value="P-loop containing nucleoside triphosphate hydrolases"/>
    <property type="match status" value="1"/>
</dbReference>
<dbReference type="GO" id="GO:0005795">
    <property type="term" value="C:Golgi stack"/>
    <property type="evidence" value="ECO:0007669"/>
    <property type="project" value="TreeGrafter"/>
</dbReference>
<evidence type="ECO:0000256" key="2">
    <source>
        <dbReference type="ARBA" id="ARBA00022741"/>
    </source>
</evidence>
<evidence type="ECO:0000256" key="1">
    <source>
        <dbReference type="ARBA" id="ARBA00006914"/>
    </source>
</evidence>
<dbReference type="GO" id="GO:0016887">
    <property type="term" value="F:ATP hydrolysis activity"/>
    <property type="evidence" value="ECO:0007669"/>
    <property type="project" value="InterPro"/>
</dbReference>
<comment type="subcellular location">
    <subcellularLocation>
        <location evidence="4">Cytoplasm</location>
    </subcellularLocation>
</comment>
<accession>A0A818UXV7</accession>
<comment type="similarity">
    <text evidence="1 4">Belongs to the AAA ATPase family.</text>
</comment>
<dbReference type="GO" id="GO:0043001">
    <property type="term" value="P:Golgi to plasma membrane protein transport"/>
    <property type="evidence" value="ECO:0007669"/>
    <property type="project" value="TreeGrafter"/>
</dbReference>
<dbReference type="EMBL" id="CAJOAZ010000750">
    <property type="protein sequence ID" value="CAF3707492.1"/>
    <property type="molecule type" value="Genomic_DNA"/>
</dbReference>
<dbReference type="InterPro" id="IPR003959">
    <property type="entry name" value="ATPase_AAA_core"/>
</dbReference>
<keyword evidence="4" id="KW-0931">ER-Golgi transport</keyword>
<dbReference type="PANTHER" id="PTHR23078:SF3">
    <property type="entry name" value="VESICLE-FUSING ATPASE"/>
    <property type="match status" value="1"/>
</dbReference>
<keyword evidence="2 4" id="KW-0547">Nucleotide-binding</keyword>
<comment type="catalytic activity">
    <reaction evidence="4">
        <text>ATP + H2O = ADP + phosphate + H(+)</text>
        <dbReference type="Rhea" id="RHEA:13065"/>
        <dbReference type="ChEBI" id="CHEBI:15377"/>
        <dbReference type="ChEBI" id="CHEBI:15378"/>
        <dbReference type="ChEBI" id="CHEBI:30616"/>
        <dbReference type="ChEBI" id="CHEBI:43474"/>
        <dbReference type="ChEBI" id="CHEBI:456216"/>
        <dbReference type="EC" id="3.6.4.6"/>
    </reaction>
</comment>
<reference evidence="6" key="1">
    <citation type="submission" date="2021-02" db="EMBL/GenBank/DDBJ databases">
        <authorList>
            <person name="Nowell W R."/>
        </authorList>
    </citation>
    <scope>NUCLEOTIDE SEQUENCE</scope>
</reference>
<keyword evidence="4" id="KW-0378">Hydrolase</keyword>
<dbReference type="Proteomes" id="UP000663844">
    <property type="component" value="Unassembled WGS sequence"/>
</dbReference>
<dbReference type="InterPro" id="IPR027417">
    <property type="entry name" value="P-loop_NTPase"/>
</dbReference>
<comment type="function">
    <text evidence="4">Required for vesicle-mediated transport. Catalyzes the fusion of transport vesicles within the Golgi cisternae. Is also required for transport from the endoplasmic reticulum to the Golgi stack. Seems to function as a fusion protein required for the delivery of cargo proteins to all compartments of the Golgi stack independent of vesicle origin.</text>
</comment>
<evidence type="ECO:0000313" key="7">
    <source>
        <dbReference type="Proteomes" id="UP000663844"/>
    </source>
</evidence>
<dbReference type="Gene3D" id="3.40.50.300">
    <property type="entry name" value="P-loop containing nucleotide triphosphate hydrolases"/>
    <property type="match status" value="1"/>
</dbReference>
<keyword evidence="4" id="KW-0460">Magnesium</keyword>
<keyword evidence="4" id="KW-0653">Protein transport</keyword>
<evidence type="ECO:0000259" key="5">
    <source>
        <dbReference type="Pfam" id="PF00004"/>
    </source>
</evidence>
<evidence type="ECO:0000313" key="6">
    <source>
        <dbReference type="EMBL" id="CAF3707492.1"/>
    </source>
</evidence>
<dbReference type="GO" id="GO:0035494">
    <property type="term" value="P:SNARE complex disassembly"/>
    <property type="evidence" value="ECO:0007669"/>
    <property type="project" value="InterPro"/>
</dbReference>
<gene>
    <name evidence="6" type="ORF">OXD698_LOCUS12721</name>
</gene>
<keyword evidence="4" id="KW-0479">Metal-binding</keyword>
<name>A0A818UXV7_9BILA</name>
<dbReference type="EC" id="3.6.4.6" evidence="4"/>
<dbReference type="AlphaFoldDB" id="A0A818UXV7"/>
<dbReference type="InterPro" id="IPR039812">
    <property type="entry name" value="Vesicle-fus_ATPase"/>
</dbReference>